<proteinExistence type="predicted"/>
<dbReference type="PANTHER" id="PTHR30055">
    <property type="entry name" value="HTH-TYPE TRANSCRIPTIONAL REGULATOR RUTR"/>
    <property type="match status" value="1"/>
</dbReference>
<sequence>MPLPIAAAYRRKRTEDCTGYRQVFGSCGLTSRHFGVNLINIKYIMELRQMGTENDKQPEQLTRPYKMQARARSAAVTGERILDAAVGIFYEQPAENLSLEEVAHRAGVSVQTVIRRFGGKDGLFTAAAEREATRIAEQRNQAETGDVAGALSILINHYEEVGDGIFRMLAEELRRPALRKIVDLGRVYHRQWCERVFAPALADRRGTERERRLVQLIAITDVCTWKLLRRDYGLSRNETELAMCELLRPLIPEGR</sequence>
<dbReference type="PANTHER" id="PTHR30055:SF234">
    <property type="entry name" value="HTH-TYPE TRANSCRIPTIONAL REGULATOR BETI"/>
    <property type="match status" value="1"/>
</dbReference>
<protein>
    <submittedName>
        <fullName evidence="6">TetR/AcrR family transcriptional regulator</fullName>
    </submittedName>
</protein>
<dbReference type="OrthoDB" id="9796019at2"/>
<dbReference type="InterPro" id="IPR001647">
    <property type="entry name" value="HTH_TetR"/>
</dbReference>
<keyword evidence="7" id="KW-1185">Reference proteome</keyword>
<dbReference type="SUPFAM" id="SSF46689">
    <property type="entry name" value="Homeodomain-like"/>
    <property type="match status" value="1"/>
</dbReference>
<organism evidence="6 7">
    <name type="scientific">Paenibacillus piri</name>
    <dbReference type="NCBI Taxonomy" id="2547395"/>
    <lineage>
        <taxon>Bacteria</taxon>
        <taxon>Bacillati</taxon>
        <taxon>Bacillota</taxon>
        <taxon>Bacilli</taxon>
        <taxon>Bacillales</taxon>
        <taxon>Paenibacillaceae</taxon>
        <taxon>Paenibacillus</taxon>
    </lineage>
</organism>
<evidence type="ECO:0000256" key="2">
    <source>
        <dbReference type="ARBA" id="ARBA00023125"/>
    </source>
</evidence>
<dbReference type="Proteomes" id="UP000295636">
    <property type="component" value="Unassembled WGS sequence"/>
</dbReference>
<evidence type="ECO:0000256" key="4">
    <source>
        <dbReference type="PROSITE-ProRule" id="PRU00335"/>
    </source>
</evidence>
<feature type="domain" description="HTH tetR-type" evidence="5">
    <location>
        <begin position="75"/>
        <end position="135"/>
    </location>
</feature>
<evidence type="ECO:0000313" key="6">
    <source>
        <dbReference type="EMBL" id="TDF98064.1"/>
    </source>
</evidence>
<evidence type="ECO:0000259" key="5">
    <source>
        <dbReference type="PROSITE" id="PS50977"/>
    </source>
</evidence>
<gene>
    <name evidence="6" type="ORF">E1757_11180</name>
</gene>
<dbReference type="EMBL" id="SMRT01000004">
    <property type="protein sequence ID" value="TDF98064.1"/>
    <property type="molecule type" value="Genomic_DNA"/>
</dbReference>
<dbReference type="GO" id="GO:0003700">
    <property type="term" value="F:DNA-binding transcription factor activity"/>
    <property type="evidence" value="ECO:0007669"/>
    <property type="project" value="TreeGrafter"/>
</dbReference>
<evidence type="ECO:0000256" key="3">
    <source>
        <dbReference type="ARBA" id="ARBA00023163"/>
    </source>
</evidence>
<dbReference type="GO" id="GO:0000976">
    <property type="term" value="F:transcription cis-regulatory region binding"/>
    <property type="evidence" value="ECO:0007669"/>
    <property type="project" value="TreeGrafter"/>
</dbReference>
<name>A0A4V2ZTS7_9BACL</name>
<dbReference type="InterPro" id="IPR009057">
    <property type="entry name" value="Homeodomain-like_sf"/>
</dbReference>
<accession>A0A4V2ZTS7</accession>
<dbReference type="PROSITE" id="PS50977">
    <property type="entry name" value="HTH_TETR_2"/>
    <property type="match status" value="1"/>
</dbReference>
<dbReference type="Gene3D" id="1.10.357.10">
    <property type="entry name" value="Tetracycline Repressor, domain 2"/>
    <property type="match status" value="1"/>
</dbReference>
<keyword evidence="3" id="KW-0804">Transcription</keyword>
<keyword evidence="1" id="KW-0805">Transcription regulation</keyword>
<dbReference type="InterPro" id="IPR050109">
    <property type="entry name" value="HTH-type_TetR-like_transc_reg"/>
</dbReference>
<evidence type="ECO:0000313" key="7">
    <source>
        <dbReference type="Proteomes" id="UP000295636"/>
    </source>
</evidence>
<keyword evidence="2 4" id="KW-0238">DNA-binding</keyword>
<dbReference type="AlphaFoldDB" id="A0A4V2ZTS7"/>
<evidence type="ECO:0000256" key="1">
    <source>
        <dbReference type="ARBA" id="ARBA00023015"/>
    </source>
</evidence>
<feature type="DNA-binding region" description="H-T-H motif" evidence="4">
    <location>
        <begin position="98"/>
        <end position="117"/>
    </location>
</feature>
<reference evidence="6 7" key="1">
    <citation type="submission" date="2019-03" db="EMBL/GenBank/DDBJ databases">
        <title>This is whole genome sequence of Paenibacillus sp MS74 strain.</title>
        <authorList>
            <person name="Trinh H.N."/>
        </authorList>
    </citation>
    <scope>NUCLEOTIDE SEQUENCE [LARGE SCALE GENOMIC DNA]</scope>
    <source>
        <strain evidence="6 7">MS74</strain>
    </source>
</reference>
<dbReference type="Pfam" id="PF00440">
    <property type="entry name" value="TetR_N"/>
    <property type="match status" value="1"/>
</dbReference>
<comment type="caution">
    <text evidence="6">The sequence shown here is derived from an EMBL/GenBank/DDBJ whole genome shotgun (WGS) entry which is preliminary data.</text>
</comment>